<organism evidence="1 2">
    <name type="scientific">Nonomuraea purpurea</name>
    <dbReference type="NCBI Taxonomy" id="1849276"/>
    <lineage>
        <taxon>Bacteria</taxon>
        <taxon>Bacillati</taxon>
        <taxon>Actinomycetota</taxon>
        <taxon>Actinomycetes</taxon>
        <taxon>Streptosporangiales</taxon>
        <taxon>Streptosporangiaceae</taxon>
        <taxon>Nonomuraea</taxon>
    </lineage>
</organism>
<dbReference type="EMBL" id="JBHSBI010000009">
    <property type="protein sequence ID" value="MFC4009400.1"/>
    <property type="molecule type" value="Genomic_DNA"/>
</dbReference>
<keyword evidence="2" id="KW-1185">Reference proteome</keyword>
<proteinExistence type="predicted"/>
<gene>
    <name evidence="1" type="ORF">ACFOY2_19360</name>
</gene>
<comment type="caution">
    <text evidence="1">The sequence shown here is derived from an EMBL/GenBank/DDBJ whole genome shotgun (WGS) entry which is preliminary data.</text>
</comment>
<accession>A0ABV8G8K1</accession>
<dbReference type="Pfam" id="PF14435">
    <property type="entry name" value="SUKH-4"/>
    <property type="match status" value="1"/>
</dbReference>
<name>A0ABV8G8K1_9ACTN</name>
<evidence type="ECO:0000313" key="1">
    <source>
        <dbReference type="EMBL" id="MFC4009400.1"/>
    </source>
</evidence>
<evidence type="ECO:0000313" key="2">
    <source>
        <dbReference type="Proteomes" id="UP001595851"/>
    </source>
</evidence>
<dbReference type="RefSeq" id="WP_379529451.1">
    <property type="nucleotide sequence ID" value="NZ_JBHSBI010000009.1"/>
</dbReference>
<reference evidence="2" key="1">
    <citation type="journal article" date="2019" name="Int. J. Syst. Evol. Microbiol.">
        <title>The Global Catalogue of Microorganisms (GCM) 10K type strain sequencing project: providing services to taxonomists for standard genome sequencing and annotation.</title>
        <authorList>
            <consortium name="The Broad Institute Genomics Platform"/>
            <consortium name="The Broad Institute Genome Sequencing Center for Infectious Disease"/>
            <person name="Wu L."/>
            <person name="Ma J."/>
        </authorList>
    </citation>
    <scope>NUCLEOTIDE SEQUENCE [LARGE SCALE GENOMIC DNA]</scope>
    <source>
        <strain evidence="2">TBRC 1276</strain>
    </source>
</reference>
<sequence length="737" mass="81140">MWVLDADLAAAFDRIDHTRLLEAIGSFPARDMIRGCAGMAWLSPAPCTHDKPEYGSDARVAEIMKLPTHLPQDLSGAFRAVGLPWPDLRLDLLDEVVAELGEGPDAELLRDHVRVMRKAQRVFFEHLRDLSGEHGGHDMRLIRHKDRPCVSEVREKWAATAAQMTDFHAVVVGRTRVIVRRLDSVPGVPDYLDGDRPAWLERRPDRGIRRDVTGGRAPAAEALVRWREDPFGPRVCAVTGSAAAGKTWMLAWFSRSSVQGWSGYPDDSEAAVWLRDMDVETSVSELARQLGLDRSVTDPAGLLAALDRPVLITLADPHHGADPERLLAELVRPLADDPRVRLLVELPDAAALSGDTPYFALNLDDSRCTDRDAFAEWYTASSTGHTPFTADQVYPSPVLAAFAARVQGADTRPDLPIAERVASAWLETLSPAARAAVGTLALARAPIAPYLWRLLHCGLHRDDPETAARGVAEAVAHLPLAEPDLPAYAAALPALGGPPSPEAHRGLVAVTRGWPNSSELSPPEYVRRHLAGHERLAGAVEPIAPLPLVRPPITLTRDLLESLYGEAGVTRLSPDEIHPAITHEPTRRFLAEIGLSVNGVFQDGPFQVKPVTEWWSEENLRELRACVGLPGDLGTVFMLDDLHTWCLLLDGGTGLVYEVPEGLESALVAHRSIESYAYFAYVIHRERRLWCDEGSHFDAAYWCAEDLVLELHTYEPQTMAGDDRLWPVTLLDYTLLT</sequence>
<dbReference type="InterPro" id="IPR025851">
    <property type="entry name" value="SUKH-4"/>
</dbReference>
<dbReference type="Proteomes" id="UP001595851">
    <property type="component" value="Unassembled WGS sequence"/>
</dbReference>
<protein>
    <submittedName>
        <fullName evidence="1">SUKH-4 family immunity protein</fullName>
    </submittedName>
</protein>